<keyword evidence="2" id="KW-1185">Reference proteome</keyword>
<reference evidence="1 2" key="1">
    <citation type="submission" date="2019-01" db="EMBL/GenBank/DDBJ databases">
        <title>Altererythrobacter rhizovicinus sp. nov., isolated from the rhizosphere soil of Haloxylon ammodendron.</title>
        <authorList>
            <person name="Li H.-P."/>
            <person name="Gou J.-Y."/>
            <person name="Yao D."/>
            <person name="Han Q.-Q."/>
            <person name="Shao K.-Z."/>
            <person name="Zhao Q."/>
            <person name="Zhang J.-L."/>
        </authorList>
    </citation>
    <scope>NUCLEOTIDE SEQUENCE [LARGE SCALE GENOMIC DNA]</scope>
    <source>
        <strain evidence="1 2">AY-3R</strain>
    </source>
</reference>
<organism evidence="1 2">
    <name type="scientific">Pelagerythrobacter rhizovicinus</name>
    <dbReference type="NCBI Taxonomy" id="2268576"/>
    <lineage>
        <taxon>Bacteria</taxon>
        <taxon>Pseudomonadati</taxon>
        <taxon>Pseudomonadota</taxon>
        <taxon>Alphaproteobacteria</taxon>
        <taxon>Sphingomonadales</taxon>
        <taxon>Erythrobacteraceae</taxon>
        <taxon>Pelagerythrobacter</taxon>
    </lineage>
</organism>
<evidence type="ECO:0000313" key="1">
    <source>
        <dbReference type="EMBL" id="RXZ64235.1"/>
    </source>
</evidence>
<dbReference type="RefSeq" id="WP_129524547.1">
    <property type="nucleotide sequence ID" value="NZ_SDPV01000002.1"/>
</dbReference>
<accession>A0A4Q2KGN9</accession>
<comment type="caution">
    <text evidence="1">The sequence shown here is derived from an EMBL/GenBank/DDBJ whole genome shotgun (WGS) entry which is preliminary data.</text>
</comment>
<proteinExistence type="predicted"/>
<dbReference type="OrthoDB" id="7406411at2"/>
<gene>
    <name evidence="1" type="ORF">ETX26_10000</name>
</gene>
<dbReference type="EMBL" id="SDPV01000002">
    <property type="protein sequence ID" value="RXZ64235.1"/>
    <property type="molecule type" value="Genomic_DNA"/>
</dbReference>
<dbReference type="Proteomes" id="UP000293623">
    <property type="component" value="Unassembled WGS sequence"/>
</dbReference>
<sequence length="205" mass="23059">MSTTEQNDLAMAKDPEIVGRIVRNITQLERDFRLADGYLSDWLIRMITISMKVAAPEPFTIESTAWSAYLSHPDWKPTKRIGRGDAWLEIVERARDDQDHTWIAAALGAGPTELSLELTFREGLSHYFMKLEGDEGLIAKLRKKGFKIDPGGKRVYLPIVINADLLAKALPTDDFEDAMAPVREAVELSIAAKPEIDLLLNLVRR</sequence>
<protein>
    <submittedName>
        <fullName evidence="1">Uncharacterized protein</fullName>
    </submittedName>
</protein>
<dbReference type="AlphaFoldDB" id="A0A4Q2KGN9"/>
<evidence type="ECO:0000313" key="2">
    <source>
        <dbReference type="Proteomes" id="UP000293623"/>
    </source>
</evidence>
<name>A0A4Q2KGN9_9SPHN</name>